<evidence type="ECO:0000256" key="8">
    <source>
        <dbReference type="ARBA" id="ARBA00023170"/>
    </source>
</evidence>
<gene>
    <name evidence="13" type="ORF">PECUL_23A054533</name>
</gene>
<feature type="domain" description="Fibronectin type-III" evidence="12">
    <location>
        <begin position="532"/>
        <end position="631"/>
    </location>
</feature>
<reference evidence="13" key="1">
    <citation type="submission" date="2022-03" db="EMBL/GenBank/DDBJ databases">
        <authorList>
            <person name="Alioto T."/>
            <person name="Alioto T."/>
            <person name="Gomez Garrido J."/>
        </authorList>
    </citation>
    <scope>NUCLEOTIDE SEQUENCE</scope>
</reference>
<proteinExistence type="predicted"/>
<keyword evidence="4 11" id="KW-0812">Transmembrane</keyword>
<evidence type="ECO:0000256" key="10">
    <source>
        <dbReference type="SAM" id="MobiDB-lite"/>
    </source>
</evidence>
<comment type="subcellular location">
    <subcellularLocation>
        <location evidence="1">Cell membrane</location>
        <topology evidence="1">Single-pass type I membrane protein</topology>
    </subcellularLocation>
</comment>
<dbReference type="EMBL" id="OW240919">
    <property type="protein sequence ID" value="CAH2310940.1"/>
    <property type="molecule type" value="Genomic_DNA"/>
</dbReference>
<dbReference type="Pfam" id="PF18589">
    <property type="entry name" value="ObR_Ig"/>
    <property type="match status" value="2"/>
</dbReference>
<dbReference type="CDD" id="cd00063">
    <property type="entry name" value="FN3"/>
    <property type="match status" value="1"/>
</dbReference>
<keyword evidence="5" id="KW-0732">Signal</keyword>
<dbReference type="AlphaFoldDB" id="A0AAD1SV11"/>
<keyword evidence="2" id="KW-1003">Cell membrane</keyword>
<evidence type="ECO:0000313" key="13">
    <source>
        <dbReference type="EMBL" id="CAH2310940.1"/>
    </source>
</evidence>
<evidence type="ECO:0000313" key="14">
    <source>
        <dbReference type="Proteomes" id="UP001295444"/>
    </source>
</evidence>
<dbReference type="InterPro" id="IPR013783">
    <property type="entry name" value="Ig-like_fold"/>
</dbReference>
<evidence type="ECO:0000256" key="4">
    <source>
        <dbReference type="ARBA" id="ARBA00022692"/>
    </source>
</evidence>
<feature type="region of interest" description="Disordered" evidence="10">
    <location>
        <begin position="1034"/>
        <end position="1058"/>
    </location>
</feature>
<dbReference type="InterPro" id="IPR003961">
    <property type="entry name" value="FN3_dom"/>
</dbReference>
<dbReference type="PANTHER" id="PTHR23037:SF44">
    <property type="entry name" value="LEPTIN RECEPTOR"/>
    <property type="match status" value="1"/>
</dbReference>
<keyword evidence="7 11" id="KW-0472">Membrane</keyword>
<dbReference type="Gene3D" id="2.60.40.10">
    <property type="entry name" value="Immunoglobulins"/>
    <property type="match status" value="7"/>
</dbReference>
<evidence type="ECO:0000256" key="11">
    <source>
        <dbReference type="SAM" id="Phobius"/>
    </source>
</evidence>
<evidence type="ECO:0000256" key="9">
    <source>
        <dbReference type="ARBA" id="ARBA00023180"/>
    </source>
</evidence>
<evidence type="ECO:0000256" key="5">
    <source>
        <dbReference type="ARBA" id="ARBA00022729"/>
    </source>
</evidence>
<dbReference type="PROSITE" id="PS50853">
    <property type="entry name" value="FN3"/>
    <property type="match status" value="2"/>
</dbReference>
<sequence length="1151" mass="131728">KFIRIAALHTEIYRLPPSGSIMTCMLTNTSYNNSTLGRTSQNATHIYADYDFLNSSRTFRCQDILNVNTQEQFSCCVWDDIYSNYSRDNEFDRTKDTILAYFSSDIQLLGDFEVDTWQQERLHWMNRYESIHLVHEIHSQPGTRSAEQSAVVVVPLLEGGHLSWSHSLLAQNNSRESVPCNCLSYPRCVCFLPFVNASEGYVLWLHIFNDTTEFVSPGMAVSPSNIVKTNPPDELKMEITEQGTLKVLWSKPKFVQTDLQYLVKHYTNTSVNGTQVFNLVNETSLIIENVVPCSTLLVEVRCKSLHNTSIWSDWSSPAVFNPQDVIYFPQKVLASSGSNVSVHCIYCDGGRVVPSKEIRWWFNLAEKISDRQYSVVSEYAGKVSLTNLNKTKPKGKFNYDVLHCCIQSNKCHHRYAEIHVLDTNINISCQTEGRQTAMTCRWDAKQIPIRDNISLELKYYRNKVYCSETHRDPNASSLADCLLQRDGFYECIFQSVYILSGYTMWIEIKHPLGILHSPPVCVMPIDVVKPLAPSRVEALITEGNGDLYVSWKRPALPAYELQYQIQYGVQGKETQWEFFFFFKMIDISKNESITVQVKEICASYTVHIRCRRSDGSGYWSDWSGPVHTVLKDIRAPLKGPDFWRIIQNNPIQKGENVTLLWQPLAKEYSLCSIRRYKVYHQTPKNASWSEDIEDTTTYAFTMMDDVQTVTVLAINSLGCSYMNRHLTFSHKISAVSAVRSFSVYLINSSCVVAMWTLLPSLYTPSEFVVEWRNLRKEADVRWTFIPANVTRYYIEDVFFIIEKYVFSLYPIFPEGVGSPTFTYGFTNVDLTEPPNDTGLYVILPIIILSSLLLAGTLMVSHQRMKQMFWKDVPNPKYCSWAQGVNFQKPDTLENLFIKHHEHLAPNSVYLLEPETSFENLSIDKAFQKEHVDDISIVNGLFTVVDDPDHDSACATSSSCVYEDGVEETIYTSVICQSSVKYASIINNPQQRENYINERKVSASSFDGCFLENKTLVIGNLEDEQQSFIILSGLQPKQPSKQSSNSTVSSEGFSEPSDHEESFADFCNIERSLYYIGLDSSQQSEAENYFSENPLETYPFQENIPYKQMDFIKDTSSEFITNSYDNRGSVKNVISYMPQFQVHPTKLQGMSE</sequence>
<dbReference type="SUPFAM" id="SSF49265">
    <property type="entry name" value="Fibronectin type III"/>
    <property type="match status" value="4"/>
</dbReference>
<evidence type="ECO:0000256" key="1">
    <source>
        <dbReference type="ARBA" id="ARBA00004251"/>
    </source>
</evidence>
<dbReference type="Pfam" id="PF06328">
    <property type="entry name" value="Lep_receptor_Ig"/>
    <property type="match status" value="1"/>
</dbReference>
<keyword evidence="9" id="KW-0325">Glycoprotein</keyword>
<feature type="compositionally biased region" description="Low complexity" evidence="10">
    <location>
        <begin position="1034"/>
        <end position="1043"/>
    </location>
</feature>
<feature type="domain" description="Fibronectin type-III" evidence="12">
    <location>
        <begin position="231"/>
        <end position="324"/>
    </location>
</feature>
<dbReference type="FunFam" id="2.60.40.10:FF:000494">
    <property type="entry name" value="Leptin receptor"/>
    <property type="match status" value="1"/>
</dbReference>
<keyword evidence="3" id="KW-0597">Phosphoprotein</keyword>
<dbReference type="InterPro" id="IPR010457">
    <property type="entry name" value="IgC2-like_lig-bd"/>
</dbReference>
<evidence type="ECO:0000256" key="2">
    <source>
        <dbReference type="ARBA" id="ARBA00022475"/>
    </source>
</evidence>
<keyword evidence="8 13" id="KW-0675">Receptor</keyword>
<dbReference type="GO" id="GO:0004896">
    <property type="term" value="F:cytokine receptor activity"/>
    <property type="evidence" value="ECO:0007669"/>
    <property type="project" value="InterPro"/>
</dbReference>
<dbReference type="InterPro" id="IPR036116">
    <property type="entry name" value="FN3_sf"/>
</dbReference>
<accession>A0AAD1SV11</accession>
<evidence type="ECO:0000256" key="3">
    <source>
        <dbReference type="ARBA" id="ARBA00022553"/>
    </source>
</evidence>
<dbReference type="InterPro" id="IPR003531">
    <property type="entry name" value="Hempt_rcpt_S_F1_CS"/>
</dbReference>
<organism evidence="13 14">
    <name type="scientific">Pelobates cultripes</name>
    <name type="common">Western spadefoot toad</name>
    <dbReference type="NCBI Taxonomy" id="61616"/>
    <lineage>
        <taxon>Eukaryota</taxon>
        <taxon>Metazoa</taxon>
        <taxon>Chordata</taxon>
        <taxon>Craniata</taxon>
        <taxon>Vertebrata</taxon>
        <taxon>Euteleostomi</taxon>
        <taxon>Amphibia</taxon>
        <taxon>Batrachia</taxon>
        <taxon>Anura</taxon>
        <taxon>Pelobatoidea</taxon>
        <taxon>Pelobatidae</taxon>
        <taxon>Pelobates</taxon>
    </lineage>
</organism>
<feature type="transmembrane region" description="Helical" evidence="11">
    <location>
        <begin position="839"/>
        <end position="860"/>
    </location>
</feature>
<feature type="non-terminal residue" evidence="13">
    <location>
        <position position="1"/>
    </location>
</feature>
<dbReference type="GO" id="GO:0009897">
    <property type="term" value="C:external side of plasma membrane"/>
    <property type="evidence" value="ECO:0007669"/>
    <property type="project" value="TreeGrafter"/>
</dbReference>
<dbReference type="PANTHER" id="PTHR23037">
    <property type="entry name" value="CYTOKINE RECEPTOR"/>
    <property type="match status" value="1"/>
</dbReference>
<evidence type="ECO:0000259" key="12">
    <source>
        <dbReference type="PROSITE" id="PS50853"/>
    </source>
</evidence>
<keyword evidence="14" id="KW-1185">Reference proteome</keyword>
<dbReference type="PROSITE" id="PS01355">
    <property type="entry name" value="HEMATOPO_REC_S_F1"/>
    <property type="match status" value="1"/>
</dbReference>
<protein>
    <submittedName>
        <fullName evidence="13">Leptin receptor isoform X1</fullName>
    </submittedName>
</protein>
<evidence type="ECO:0000256" key="7">
    <source>
        <dbReference type="ARBA" id="ARBA00023136"/>
    </source>
</evidence>
<dbReference type="InterPro" id="IPR041182">
    <property type="entry name" value="LEP-R_IGD"/>
</dbReference>
<dbReference type="Proteomes" id="UP001295444">
    <property type="component" value="Chromosome 08"/>
</dbReference>
<evidence type="ECO:0000256" key="6">
    <source>
        <dbReference type="ARBA" id="ARBA00022989"/>
    </source>
</evidence>
<name>A0AAD1SV11_PELCU</name>
<keyword evidence="6 11" id="KW-1133">Transmembrane helix</keyword>